<feature type="non-terminal residue" evidence="2">
    <location>
        <position position="1"/>
    </location>
</feature>
<comment type="caution">
    <text evidence="2">The sequence shown here is derived from an EMBL/GenBank/DDBJ whole genome shotgun (WGS) entry which is preliminary data.</text>
</comment>
<dbReference type="EMBL" id="ASPP01007275">
    <property type="protein sequence ID" value="ETO27411.1"/>
    <property type="molecule type" value="Genomic_DNA"/>
</dbReference>
<protein>
    <submittedName>
        <fullName evidence="2">Uncharacterized protein</fullName>
    </submittedName>
</protein>
<name>X6NN64_RETFI</name>
<evidence type="ECO:0000256" key="1">
    <source>
        <dbReference type="SAM" id="Phobius"/>
    </source>
</evidence>
<organism evidence="2 3">
    <name type="scientific">Reticulomyxa filosa</name>
    <dbReference type="NCBI Taxonomy" id="46433"/>
    <lineage>
        <taxon>Eukaryota</taxon>
        <taxon>Sar</taxon>
        <taxon>Rhizaria</taxon>
        <taxon>Retaria</taxon>
        <taxon>Foraminifera</taxon>
        <taxon>Monothalamids</taxon>
        <taxon>Reticulomyxidae</taxon>
        <taxon>Reticulomyxa</taxon>
    </lineage>
</organism>
<feature type="transmembrane region" description="Helical" evidence="1">
    <location>
        <begin position="99"/>
        <end position="124"/>
    </location>
</feature>
<sequence>IDIFHLTQNVCYRDYCRYLFIKFISFFLKVVLRRNEENKKANLDVLTFDLFLLIYFFFKIILKKFFDAKTKNMLSFFCGTLANPTKVTKEKKKGQKKKFVDNIFLIKGLVLVSTSKFLFFVLFFDKSILLQKGDAKVLNDLKKDYAFISLISLGCNASGAFNETTVEILARYSFVTIEKGQGENGTIPGYYAEDYMLQAAQQLKAANPDIKVFFYWNSVLDWEMYRMHYYVSIRHVAKGLHEFLDVGVDVVKQIYQWKKIKKHNVNSKRYFDGCDADRVWQLTIGGVNQLNYTTQIYYLNRKLTGMTYLQSYLNASNLSVLFMNFGSPLPGVYGITLEGFEPTEDALLALIDTVQYRNGDPTRLAVKVHGGYQFGCQGIGFESVLATFLIGVDQYCWFQCSEHYYVTPNVGDTYIREFASGTVTVFNATTGNGTTFWIDLFPTRNHLPQWVQELQVKQHTVGIDIFDVLKQRKNKREYLF</sequence>
<evidence type="ECO:0000313" key="3">
    <source>
        <dbReference type="Proteomes" id="UP000023152"/>
    </source>
</evidence>
<proteinExistence type="predicted"/>
<dbReference type="AlphaFoldDB" id="X6NN64"/>
<reference evidence="2 3" key="1">
    <citation type="journal article" date="2013" name="Curr. Biol.">
        <title>The Genome of the Foraminiferan Reticulomyxa filosa.</title>
        <authorList>
            <person name="Glockner G."/>
            <person name="Hulsmann N."/>
            <person name="Schleicher M."/>
            <person name="Noegel A.A."/>
            <person name="Eichinger L."/>
            <person name="Gallinger C."/>
            <person name="Pawlowski J."/>
            <person name="Sierra R."/>
            <person name="Euteneuer U."/>
            <person name="Pillet L."/>
            <person name="Moustafa A."/>
            <person name="Platzer M."/>
            <person name="Groth M."/>
            <person name="Szafranski K."/>
            <person name="Schliwa M."/>
        </authorList>
    </citation>
    <scope>NUCLEOTIDE SEQUENCE [LARGE SCALE GENOMIC DNA]</scope>
</reference>
<evidence type="ECO:0000313" key="2">
    <source>
        <dbReference type="EMBL" id="ETO27411.1"/>
    </source>
</evidence>
<dbReference type="OrthoDB" id="10537121at2759"/>
<keyword evidence="1" id="KW-1133">Transmembrane helix</keyword>
<feature type="transmembrane region" description="Helical" evidence="1">
    <location>
        <begin position="45"/>
        <end position="62"/>
    </location>
</feature>
<keyword evidence="1" id="KW-0812">Transmembrane</keyword>
<dbReference type="Proteomes" id="UP000023152">
    <property type="component" value="Unassembled WGS sequence"/>
</dbReference>
<accession>X6NN64</accession>
<keyword evidence="3" id="KW-1185">Reference proteome</keyword>
<gene>
    <name evidence="2" type="ORF">RFI_09723</name>
</gene>
<keyword evidence="1" id="KW-0472">Membrane</keyword>